<comment type="caution">
    <text evidence="3">The sequence shown here is derived from an EMBL/GenBank/DDBJ whole genome shotgun (WGS) entry which is preliminary data.</text>
</comment>
<reference evidence="3" key="1">
    <citation type="submission" date="2020-07" db="EMBL/GenBank/DDBJ databases">
        <authorList>
            <person name="Nazaruddin N."/>
        </authorList>
    </citation>
    <scope>NUCLEOTIDE SEQUENCE</scope>
</reference>
<evidence type="ECO:0000313" key="4">
    <source>
        <dbReference type="Proteomes" id="UP000752696"/>
    </source>
</evidence>
<dbReference type="InterPro" id="IPR033640">
    <property type="entry name" value="FAR_C"/>
</dbReference>
<evidence type="ECO:0000313" key="3">
    <source>
        <dbReference type="EMBL" id="CAD1470642.1"/>
    </source>
</evidence>
<dbReference type="AlphaFoldDB" id="A0A6V7H0E4"/>
<dbReference type="Proteomes" id="UP000752696">
    <property type="component" value="Unassembled WGS sequence"/>
</dbReference>
<evidence type="ECO:0000259" key="2">
    <source>
        <dbReference type="Pfam" id="PF03015"/>
    </source>
</evidence>
<keyword evidence="4" id="KW-1185">Reference proteome</keyword>
<evidence type="ECO:0000256" key="1">
    <source>
        <dbReference type="SAM" id="Phobius"/>
    </source>
</evidence>
<feature type="transmembrane region" description="Helical" evidence="1">
    <location>
        <begin position="53"/>
        <end position="69"/>
    </location>
</feature>
<dbReference type="CDD" id="cd09071">
    <property type="entry name" value="FAR_C"/>
    <property type="match status" value="1"/>
</dbReference>
<protein>
    <recommendedName>
        <fullName evidence="2">Fatty acyl-CoA reductase C-terminal domain-containing protein</fullName>
    </recommendedName>
</protein>
<gene>
    <name evidence="3" type="ORF">MHI_LOCUS198794</name>
</gene>
<proteinExistence type="predicted"/>
<accession>A0A6V7H0E4</accession>
<feature type="domain" description="Fatty acyl-CoA reductase C-terminal" evidence="2">
    <location>
        <begin position="29"/>
        <end position="86"/>
    </location>
</feature>
<feature type="transmembrane region" description="Helical" evidence="1">
    <location>
        <begin position="20"/>
        <end position="41"/>
    </location>
</feature>
<dbReference type="OrthoDB" id="7610172at2759"/>
<feature type="non-terminal residue" evidence="3">
    <location>
        <position position="94"/>
    </location>
</feature>
<organism evidence="3 4">
    <name type="scientific">Heterotrigona itama</name>
    <dbReference type="NCBI Taxonomy" id="395501"/>
    <lineage>
        <taxon>Eukaryota</taxon>
        <taxon>Metazoa</taxon>
        <taxon>Ecdysozoa</taxon>
        <taxon>Arthropoda</taxon>
        <taxon>Hexapoda</taxon>
        <taxon>Insecta</taxon>
        <taxon>Pterygota</taxon>
        <taxon>Neoptera</taxon>
        <taxon>Endopterygota</taxon>
        <taxon>Hymenoptera</taxon>
        <taxon>Apocrita</taxon>
        <taxon>Aculeata</taxon>
        <taxon>Apoidea</taxon>
        <taxon>Anthophila</taxon>
        <taxon>Apidae</taxon>
        <taxon>Heterotrigona</taxon>
    </lineage>
</organism>
<dbReference type="EMBL" id="CAJDYZ010003892">
    <property type="protein sequence ID" value="CAD1470642.1"/>
    <property type="molecule type" value="Genomic_DNA"/>
</dbReference>
<sequence>MQRRNDILWCPYCKLVESRFVYGILNIFLHAFPAFVIDIVLKLQAKKPIMMKINRYFNQLLTVLVYFSFREWSFHRDNVYKMAEDIKVLKDGSK</sequence>
<name>A0A6V7H0E4_9HYME</name>
<keyword evidence="1" id="KW-1133">Transmembrane helix</keyword>
<dbReference type="Pfam" id="PF03015">
    <property type="entry name" value="Sterile"/>
    <property type="match status" value="1"/>
</dbReference>
<keyword evidence="1" id="KW-0812">Transmembrane</keyword>
<keyword evidence="1" id="KW-0472">Membrane</keyword>